<sequence>MRRVATTLTALSLLALTACEGSSTSITDTSYDNVKDLKGAVTDAGLPCQSDNVFKGEDVKEAIKCGDKVWLGVYQDDKQKNARVDEYRKKENSFVAGPNWTVVAPQKELDKLSK</sequence>
<gene>
    <name evidence="2" type="ORF">C1C97_001730</name>
</gene>
<dbReference type="PROSITE" id="PS51257">
    <property type="entry name" value="PROKAR_LIPOPROTEIN"/>
    <property type="match status" value="1"/>
</dbReference>
<dbReference type="Proteomes" id="UP000249516">
    <property type="component" value="Unassembled WGS sequence"/>
</dbReference>
<proteinExistence type="predicted"/>
<dbReference type="AlphaFoldDB" id="A0A495A8P8"/>
<keyword evidence="1" id="KW-0732">Signal</keyword>
<evidence type="ECO:0000256" key="1">
    <source>
        <dbReference type="SAM" id="SignalP"/>
    </source>
</evidence>
<comment type="caution">
    <text evidence="2">The sequence shown here is derived from an EMBL/GenBank/DDBJ whole genome shotgun (WGS) entry which is preliminary data.</text>
</comment>
<accession>A0A495A8P8</accession>
<evidence type="ECO:0000313" key="2">
    <source>
        <dbReference type="EMBL" id="RKQ36421.1"/>
    </source>
</evidence>
<reference evidence="2 3" key="1">
    <citation type="submission" date="2018-10" db="EMBL/GenBank/DDBJ databases">
        <title>Kocuria tytouropygialis sp. nov., isolated from the uropygial gland of an American barn owl (Tyto furcata).</title>
        <authorList>
            <person name="Braun M.S."/>
            <person name="Wang E."/>
            <person name="Zimmermann S."/>
            <person name="Wagner H."/>
            <person name="Wink M."/>
        </authorList>
    </citation>
    <scope>NUCLEOTIDE SEQUENCE [LARGE SCALE GENOMIC DNA]</scope>
    <source>
        <strain evidence="2 3">442</strain>
    </source>
</reference>
<protein>
    <recommendedName>
        <fullName evidence="4">DUF3558 domain-containing protein</fullName>
    </recommendedName>
</protein>
<dbReference type="RefSeq" id="WP_121029813.1">
    <property type="nucleotide sequence ID" value="NZ_PNJG02000001.1"/>
</dbReference>
<organism evidence="2 3">
    <name type="scientific">Kocuria tytonis</name>
    <dbReference type="NCBI Taxonomy" id="2054280"/>
    <lineage>
        <taxon>Bacteria</taxon>
        <taxon>Bacillati</taxon>
        <taxon>Actinomycetota</taxon>
        <taxon>Actinomycetes</taxon>
        <taxon>Micrococcales</taxon>
        <taxon>Micrococcaceae</taxon>
        <taxon>Kocuria</taxon>
    </lineage>
</organism>
<evidence type="ECO:0008006" key="4">
    <source>
        <dbReference type="Google" id="ProtNLM"/>
    </source>
</evidence>
<feature type="signal peptide" evidence="1">
    <location>
        <begin position="1"/>
        <end position="20"/>
    </location>
</feature>
<name>A0A495A8P8_9MICC</name>
<feature type="chain" id="PRO_5039450578" description="DUF3558 domain-containing protein" evidence="1">
    <location>
        <begin position="21"/>
        <end position="114"/>
    </location>
</feature>
<keyword evidence="3" id="KW-1185">Reference proteome</keyword>
<dbReference type="OrthoDB" id="4881351at2"/>
<dbReference type="EMBL" id="PNJG02000001">
    <property type="protein sequence ID" value="RKQ36421.1"/>
    <property type="molecule type" value="Genomic_DNA"/>
</dbReference>
<evidence type="ECO:0000313" key="3">
    <source>
        <dbReference type="Proteomes" id="UP000249516"/>
    </source>
</evidence>